<dbReference type="Proteomes" id="UP000800041">
    <property type="component" value="Unassembled WGS sequence"/>
</dbReference>
<reference evidence="1" key="1">
    <citation type="journal article" date="2020" name="Stud. Mycol.">
        <title>101 Dothideomycetes genomes: a test case for predicting lifestyles and emergence of pathogens.</title>
        <authorList>
            <person name="Haridas S."/>
            <person name="Albert R."/>
            <person name="Binder M."/>
            <person name="Bloem J."/>
            <person name="Labutti K."/>
            <person name="Salamov A."/>
            <person name="Andreopoulos B."/>
            <person name="Baker S."/>
            <person name="Barry K."/>
            <person name="Bills G."/>
            <person name="Bluhm B."/>
            <person name="Cannon C."/>
            <person name="Castanera R."/>
            <person name="Culley D."/>
            <person name="Daum C."/>
            <person name="Ezra D."/>
            <person name="Gonzalez J."/>
            <person name="Henrissat B."/>
            <person name="Kuo A."/>
            <person name="Liang C."/>
            <person name="Lipzen A."/>
            <person name="Lutzoni F."/>
            <person name="Magnuson J."/>
            <person name="Mondo S."/>
            <person name="Nolan M."/>
            <person name="Ohm R."/>
            <person name="Pangilinan J."/>
            <person name="Park H.-J."/>
            <person name="Ramirez L."/>
            <person name="Alfaro M."/>
            <person name="Sun H."/>
            <person name="Tritt A."/>
            <person name="Yoshinaga Y."/>
            <person name="Zwiers L.-H."/>
            <person name="Turgeon B."/>
            <person name="Goodwin S."/>
            <person name="Spatafora J."/>
            <person name="Crous P."/>
            <person name="Grigoriev I."/>
        </authorList>
    </citation>
    <scope>NUCLEOTIDE SEQUENCE</scope>
    <source>
        <strain evidence="1">CBS 113979</strain>
    </source>
</reference>
<organism evidence="1 2">
    <name type="scientific">Aulographum hederae CBS 113979</name>
    <dbReference type="NCBI Taxonomy" id="1176131"/>
    <lineage>
        <taxon>Eukaryota</taxon>
        <taxon>Fungi</taxon>
        <taxon>Dikarya</taxon>
        <taxon>Ascomycota</taxon>
        <taxon>Pezizomycotina</taxon>
        <taxon>Dothideomycetes</taxon>
        <taxon>Pleosporomycetidae</taxon>
        <taxon>Aulographales</taxon>
        <taxon>Aulographaceae</taxon>
    </lineage>
</organism>
<sequence>MEGFARHILKIALSICLRGDFQDPKSSEFLELFYELREGFPWGMARKTGCWTEEFVSMHGIYPVFFLPFSSICSTFALSSITPDAEMVDLADD</sequence>
<evidence type="ECO:0000313" key="1">
    <source>
        <dbReference type="EMBL" id="KAF1983414.1"/>
    </source>
</evidence>
<gene>
    <name evidence="1" type="ORF">K402DRAFT_166195</name>
</gene>
<dbReference type="AlphaFoldDB" id="A0A6G1GRH8"/>
<evidence type="ECO:0000313" key="2">
    <source>
        <dbReference type="Proteomes" id="UP000800041"/>
    </source>
</evidence>
<protein>
    <submittedName>
        <fullName evidence="1">Uncharacterized protein</fullName>
    </submittedName>
</protein>
<accession>A0A6G1GRH8</accession>
<keyword evidence="2" id="KW-1185">Reference proteome</keyword>
<dbReference type="EMBL" id="ML977175">
    <property type="protein sequence ID" value="KAF1983414.1"/>
    <property type="molecule type" value="Genomic_DNA"/>
</dbReference>
<proteinExistence type="predicted"/>
<name>A0A6G1GRH8_9PEZI</name>